<evidence type="ECO:0000256" key="4">
    <source>
        <dbReference type="ARBA" id="ARBA00022512"/>
    </source>
</evidence>
<name>A0A1E4TK60_9ASCO</name>
<keyword evidence="6" id="KW-0732">Signal</keyword>
<dbReference type="PANTHER" id="PTHR31018:SF3">
    <property type="entry name" value="RECEPTOR PROTEIN-TYROSINE KINASE"/>
    <property type="match status" value="1"/>
</dbReference>
<evidence type="ECO:0008006" key="10">
    <source>
        <dbReference type="Google" id="ProtNLM"/>
    </source>
</evidence>
<evidence type="ECO:0000256" key="5">
    <source>
        <dbReference type="ARBA" id="ARBA00022525"/>
    </source>
</evidence>
<sequence>CDEPVNKVNSHRDLDALTACSKLSGSIVFGPTVTLIDFGDIEVIEGDIIVESNSNLRSIGGRYLHSIGGTFKLHALTSLASLSFPVLERIYRIDWVSLPTLTTLRVDYGINKCHELIISDTALFNLKGLDLQQIGVLYINNNRYLHHINLGLSYVNEGMDVSSNAKNLTLSMPNLVWAGNITLREVGTFQAPRLHVIKGSAAFVSNTFTNLHLNNLTTIAGSLSVISNPELQFVDFTNLVNLDGVLHFSKNPKLKDLGSFASLETIAGSIDISGSFNTYHFPALQDVRGAVSISSESEVDCKFWNDLHDKSVIKGGVLSCSP</sequence>
<dbReference type="PANTHER" id="PTHR31018">
    <property type="entry name" value="SPORULATION-SPECIFIC PROTEIN-RELATED"/>
    <property type="match status" value="1"/>
</dbReference>
<proteinExistence type="inferred from homology"/>
<accession>A0A1E4TK60</accession>
<evidence type="ECO:0000256" key="3">
    <source>
        <dbReference type="ARBA" id="ARBA00005798"/>
    </source>
</evidence>
<evidence type="ECO:0000256" key="1">
    <source>
        <dbReference type="ARBA" id="ARBA00004191"/>
    </source>
</evidence>
<evidence type="ECO:0000313" key="9">
    <source>
        <dbReference type="Proteomes" id="UP000095023"/>
    </source>
</evidence>
<keyword evidence="7" id="KW-0325">Glycoprotein</keyword>
<dbReference type="EMBL" id="KV453841">
    <property type="protein sequence ID" value="ODV92154.1"/>
    <property type="molecule type" value="Genomic_DNA"/>
</dbReference>
<dbReference type="Proteomes" id="UP000095023">
    <property type="component" value="Unassembled WGS sequence"/>
</dbReference>
<reference evidence="9" key="1">
    <citation type="submission" date="2016-02" db="EMBL/GenBank/DDBJ databases">
        <title>Comparative genomics of biotechnologically important yeasts.</title>
        <authorList>
            <consortium name="DOE Joint Genome Institute"/>
            <person name="Riley R."/>
            <person name="Haridas S."/>
            <person name="Wolfe K.H."/>
            <person name="Lopes M.R."/>
            <person name="Hittinger C.T."/>
            <person name="Goker M."/>
            <person name="Salamov A."/>
            <person name="Wisecaver J."/>
            <person name="Long T.M."/>
            <person name="Aerts A.L."/>
            <person name="Barry K."/>
            <person name="Choi C."/>
            <person name="Clum A."/>
            <person name="Coughlan A.Y."/>
            <person name="Deshpande S."/>
            <person name="Douglass A.P."/>
            <person name="Hanson S.J."/>
            <person name="Klenk H.-P."/>
            <person name="Labutti K."/>
            <person name="Lapidus A."/>
            <person name="Lindquist E."/>
            <person name="Lipzen A."/>
            <person name="Meier-Kolthoff J.P."/>
            <person name="Ohm R.A."/>
            <person name="Otillar R.P."/>
            <person name="Pangilinan J."/>
            <person name="Peng Y."/>
            <person name="Rokas A."/>
            <person name="Rosa C.A."/>
            <person name="Scheuner C."/>
            <person name="Sibirny A.A."/>
            <person name="Slot J.C."/>
            <person name="Stielow J.B."/>
            <person name="Sun H."/>
            <person name="Kurtzman C.P."/>
            <person name="Blackwell M."/>
            <person name="Jeffries T.W."/>
            <person name="Grigoriev I.V."/>
        </authorList>
    </citation>
    <scope>NUCLEOTIDE SEQUENCE [LARGE SCALE GENOMIC DNA]</scope>
    <source>
        <strain evidence="9">NRRL Y-17796</strain>
    </source>
</reference>
<dbReference type="AlphaFoldDB" id="A0A1E4TK60"/>
<keyword evidence="5" id="KW-0964">Secreted</keyword>
<dbReference type="GO" id="GO:0005886">
    <property type="term" value="C:plasma membrane"/>
    <property type="evidence" value="ECO:0007669"/>
    <property type="project" value="UniProtKB-SubCell"/>
</dbReference>
<feature type="non-terminal residue" evidence="8">
    <location>
        <position position="1"/>
    </location>
</feature>
<organism evidence="8 9">
    <name type="scientific">Tortispora caseinolytica NRRL Y-17796</name>
    <dbReference type="NCBI Taxonomy" id="767744"/>
    <lineage>
        <taxon>Eukaryota</taxon>
        <taxon>Fungi</taxon>
        <taxon>Dikarya</taxon>
        <taxon>Ascomycota</taxon>
        <taxon>Saccharomycotina</taxon>
        <taxon>Trigonopsidomycetes</taxon>
        <taxon>Trigonopsidales</taxon>
        <taxon>Trigonopsidaceae</taxon>
        <taxon>Tortispora</taxon>
    </lineage>
</organism>
<dbReference type="InterPro" id="IPR036941">
    <property type="entry name" value="Rcpt_L-dom_sf"/>
</dbReference>
<protein>
    <recommendedName>
        <fullName evidence="10">Receptor L-domain domain-containing protein</fullName>
    </recommendedName>
</protein>
<dbReference type="GO" id="GO:0009277">
    <property type="term" value="C:fungal-type cell wall"/>
    <property type="evidence" value="ECO:0007669"/>
    <property type="project" value="TreeGrafter"/>
</dbReference>
<evidence type="ECO:0000256" key="2">
    <source>
        <dbReference type="ARBA" id="ARBA00004609"/>
    </source>
</evidence>
<dbReference type="OrthoDB" id="536881at2759"/>
<dbReference type="SUPFAM" id="SSF52058">
    <property type="entry name" value="L domain-like"/>
    <property type="match status" value="2"/>
</dbReference>
<comment type="subcellular location">
    <subcellularLocation>
        <location evidence="2">Cell membrane</location>
        <topology evidence="2">Lipid-anchor</topology>
        <topology evidence="2">GPI-anchor</topology>
    </subcellularLocation>
    <subcellularLocation>
        <location evidence="1">Secreted</location>
        <location evidence="1">Cell wall</location>
    </subcellularLocation>
</comment>
<dbReference type="GO" id="GO:0031505">
    <property type="term" value="P:fungal-type cell wall organization"/>
    <property type="evidence" value="ECO:0007669"/>
    <property type="project" value="TreeGrafter"/>
</dbReference>
<keyword evidence="9" id="KW-1185">Reference proteome</keyword>
<evidence type="ECO:0000256" key="7">
    <source>
        <dbReference type="ARBA" id="ARBA00023180"/>
    </source>
</evidence>
<dbReference type="GO" id="GO:0009986">
    <property type="term" value="C:cell surface"/>
    <property type="evidence" value="ECO:0007669"/>
    <property type="project" value="TreeGrafter"/>
</dbReference>
<dbReference type="Gene3D" id="3.80.20.20">
    <property type="entry name" value="Receptor L-domain"/>
    <property type="match status" value="1"/>
</dbReference>
<keyword evidence="4" id="KW-0134">Cell wall</keyword>
<evidence type="ECO:0000256" key="6">
    <source>
        <dbReference type="ARBA" id="ARBA00022729"/>
    </source>
</evidence>
<feature type="non-terminal residue" evidence="8">
    <location>
        <position position="322"/>
    </location>
</feature>
<gene>
    <name evidence="8" type="ORF">CANCADRAFT_18009</name>
</gene>
<dbReference type="InterPro" id="IPR051648">
    <property type="entry name" value="CWI-Assembly_Regulator"/>
</dbReference>
<comment type="similarity">
    <text evidence="3">Belongs to the SPS2 family.</text>
</comment>
<evidence type="ECO:0000313" key="8">
    <source>
        <dbReference type="EMBL" id="ODV92154.1"/>
    </source>
</evidence>